<dbReference type="Proteomes" id="UP000060487">
    <property type="component" value="Unassembled WGS sequence"/>
</dbReference>
<accession>A0ABR5SGV4</accession>
<proteinExistence type="predicted"/>
<keyword evidence="3" id="KW-1185">Reference proteome</keyword>
<organism evidence="2 3">
    <name type="scientific">Candidatus Magnetominusculus xianensis</name>
    <dbReference type="NCBI Taxonomy" id="1748249"/>
    <lineage>
        <taxon>Bacteria</taxon>
        <taxon>Pseudomonadati</taxon>
        <taxon>Nitrospirota</taxon>
        <taxon>Nitrospiria</taxon>
        <taxon>Nitrospirales</taxon>
        <taxon>Nitrospiraceae</taxon>
        <taxon>Candidatus Magnetominusculus</taxon>
    </lineage>
</organism>
<evidence type="ECO:0000313" key="2">
    <source>
        <dbReference type="EMBL" id="KWT90926.1"/>
    </source>
</evidence>
<protein>
    <recommendedName>
        <fullName evidence="4">Secreted protein</fullName>
    </recommendedName>
</protein>
<dbReference type="RefSeq" id="WP_085051659.1">
    <property type="nucleotide sequence ID" value="NZ_LNQR01000034.1"/>
</dbReference>
<name>A0ABR5SGV4_9BACT</name>
<sequence>MRLIYLFVIMILFAPVITGCAGSSVTKGDSGQQESQPPTPPMPSQLSLMGTDFEDVDIPDELKLVEGESMLMNTANFAGGSLVYAANVTVDSVVRFFKIQMPKKGWEFMASSFARNNAIIAYRKPNKNCVIHITGPGGWQPEAKVHIWIGNTMNAAPSGNPAPVKPSLK</sequence>
<feature type="region of interest" description="Disordered" evidence="1">
    <location>
        <begin position="24"/>
        <end position="44"/>
    </location>
</feature>
<reference evidence="2 3" key="1">
    <citation type="submission" date="2015-11" db="EMBL/GenBank/DDBJ databases">
        <authorList>
            <person name="Lin W."/>
        </authorList>
    </citation>
    <scope>NUCLEOTIDE SEQUENCE [LARGE SCALE GENOMIC DNA]</scope>
    <source>
        <strain evidence="2 3">HCH-1</strain>
    </source>
</reference>
<feature type="compositionally biased region" description="Polar residues" evidence="1">
    <location>
        <begin position="24"/>
        <end position="36"/>
    </location>
</feature>
<dbReference type="PROSITE" id="PS51257">
    <property type="entry name" value="PROKAR_LIPOPROTEIN"/>
    <property type="match status" value="1"/>
</dbReference>
<gene>
    <name evidence="2" type="ORF">ASN18_1010</name>
</gene>
<comment type="caution">
    <text evidence="2">The sequence shown here is derived from an EMBL/GenBank/DDBJ whole genome shotgun (WGS) entry which is preliminary data.</text>
</comment>
<evidence type="ECO:0000313" key="3">
    <source>
        <dbReference type="Proteomes" id="UP000060487"/>
    </source>
</evidence>
<evidence type="ECO:0008006" key="4">
    <source>
        <dbReference type="Google" id="ProtNLM"/>
    </source>
</evidence>
<evidence type="ECO:0000256" key="1">
    <source>
        <dbReference type="SAM" id="MobiDB-lite"/>
    </source>
</evidence>
<dbReference type="EMBL" id="LNQR01000034">
    <property type="protein sequence ID" value="KWT90926.1"/>
    <property type="molecule type" value="Genomic_DNA"/>
</dbReference>